<gene>
    <name evidence="2" type="primary">LOC105885888</name>
</gene>
<dbReference type="AlphaFoldDB" id="A0A8C5Y3R2"/>
<dbReference type="Proteomes" id="UP000694394">
    <property type="component" value="Chromosome 2"/>
</dbReference>
<dbReference type="InterPro" id="IPR013787">
    <property type="entry name" value="S100_Ca-bd_sub"/>
</dbReference>
<reference evidence="2" key="2">
    <citation type="submission" date="2025-08" db="UniProtKB">
        <authorList>
            <consortium name="Ensembl"/>
        </authorList>
    </citation>
    <scope>IDENTIFICATION</scope>
</reference>
<dbReference type="GO" id="GO:0005509">
    <property type="term" value="F:calcium ion binding"/>
    <property type="evidence" value="ECO:0007669"/>
    <property type="project" value="InterPro"/>
</dbReference>
<organism evidence="2 3">
    <name type="scientific">Microcebus murinus</name>
    <name type="common">Gray mouse lemur</name>
    <name type="synonym">Lemur murinus</name>
    <dbReference type="NCBI Taxonomy" id="30608"/>
    <lineage>
        <taxon>Eukaryota</taxon>
        <taxon>Metazoa</taxon>
        <taxon>Chordata</taxon>
        <taxon>Craniata</taxon>
        <taxon>Vertebrata</taxon>
        <taxon>Euteleostomi</taxon>
        <taxon>Mammalia</taxon>
        <taxon>Eutheria</taxon>
        <taxon>Euarchontoglires</taxon>
        <taxon>Primates</taxon>
        <taxon>Strepsirrhini</taxon>
        <taxon>Lemuriformes</taxon>
        <taxon>Cheirogaleidae</taxon>
        <taxon>Microcebus</taxon>
    </lineage>
</organism>
<evidence type="ECO:0000259" key="1">
    <source>
        <dbReference type="PROSITE" id="PS50222"/>
    </source>
</evidence>
<dbReference type="InterPro" id="IPR002048">
    <property type="entry name" value="EF_hand_dom"/>
</dbReference>
<dbReference type="GO" id="GO:0046914">
    <property type="term" value="F:transition metal ion binding"/>
    <property type="evidence" value="ECO:0007669"/>
    <property type="project" value="InterPro"/>
</dbReference>
<dbReference type="SUPFAM" id="SSF47473">
    <property type="entry name" value="EF-hand"/>
    <property type="match status" value="1"/>
</dbReference>
<dbReference type="GO" id="GO:0070062">
    <property type="term" value="C:extracellular exosome"/>
    <property type="evidence" value="ECO:0007669"/>
    <property type="project" value="TreeGrafter"/>
</dbReference>
<dbReference type="InterPro" id="IPR011992">
    <property type="entry name" value="EF-hand-dom_pair"/>
</dbReference>
<dbReference type="PROSITE" id="PS50222">
    <property type="entry name" value="EF_HAND_2"/>
    <property type="match status" value="1"/>
</dbReference>
<dbReference type="Pfam" id="PF01023">
    <property type="entry name" value="S_100"/>
    <property type="match status" value="1"/>
</dbReference>
<keyword evidence="3" id="KW-1185">Reference proteome</keyword>
<feature type="domain" description="EF-hand" evidence="1">
    <location>
        <begin position="62"/>
        <end position="97"/>
    </location>
</feature>
<dbReference type="Ensembl" id="ENSMICT00000064865.1">
    <property type="protein sequence ID" value="ENSMICP00000045081.1"/>
    <property type="gene ID" value="ENSMICG00000043767.1"/>
</dbReference>
<evidence type="ECO:0000313" key="2">
    <source>
        <dbReference type="Ensembl" id="ENSMICP00000045081.1"/>
    </source>
</evidence>
<protein>
    <recommendedName>
        <fullName evidence="1">EF-hand domain-containing protein</fullName>
    </recommendedName>
</protein>
<reference evidence="2" key="1">
    <citation type="submission" date="2016-12" db="EMBL/GenBank/DDBJ databases">
        <title>Mouse lemur reference genome and diversity panel.</title>
        <authorList>
            <person name="Harris R."/>
            <person name="Larsen P."/>
            <person name="Liu Y."/>
            <person name="Hughes D.S."/>
            <person name="Murali S."/>
            <person name="Raveendran M."/>
            <person name="Korchina V."/>
            <person name="Wang M."/>
            <person name="Jhangiani S."/>
            <person name="Bandaranaike D."/>
            <person name="Bellair M."/>
            <person name="Blankenburg K."/>
            <person name="Chao H."/>
            <person name="Dahdouli M."/>
            <person name="Dinh H."/>
            <person name="Doddapaneni H."/>
            <person name="English A."/>
            <person name="Firestine M."/>
            <person name="Gnanaolivu R."/>
            <person name="Gross S."/>
            <person name="Hernandez B."/>
            <person name="Javaid M."/>
            <person name="Jayaseelan J."/>
            <person name="Jones J."/>
            <person name="Khan Z."/>
            <person name="Kovar C."/>
            <person name="Kurapati P."/>
            <person name="Le B."/>
            <person name="Lee S."/>
            <person name="Li M."/>
            <person name="Mathew T."/>
            <person name="Narasimhan A."/>
            <person name="Ngo D."/>
            <person name="Nguyen L."/>
            <person name="Okwuonu G."/>
            <person name="Ongeri F."/>
            <person name="Osuji N."/>
            <person name="Pu L.-L."/>
            <person name="Puazo M."/>
            <person name="Quiroz J."/>
            <person name="Raj R."/>
            <person name="Rajbhandari K."/>
            <person name="Reid J.G."/>
            <person name="Santibanez J."/>
            <person name="Sexton D."/>
            <person name="Skinner E."/>
            <person name="Vee V."/>
            <person name="Weissenberger G."/>
            <person name="Wu Y."/>
            <person name="Xin Y."/>
            <person name="Han Y."/>
            <person name="Campbell C."/>
            <person name="Brown A."/>
            <person name="Sullivan B."/>
            <person name="Shelton J."/>
            <person name="Brown S."/>
            <person name="Dudchenko O."/>
            <person name="Machol I."/>
            <person name="Durand N."/>
            <person name="Shamim M."/>
            <person name="Lieberman A."/>
            <person name="Muzny D.M."/>
            <person name="Richards S."/>
            <person name="Yoder A."/>
            <person name="Worley K.C."/>
            <person name="Rogers J."/>
            <person name="Gibbs R.A."/>
        </authorList>
    </citation>
    <scope>NUCLEOTIDE SEQUENCE [LARGE SCALE GENOMIC DNA]</scope>
</reference>
<dbReference type="GeneTree" id="ENSGT00940000163629"/>
<reference evidence="2" key="3">
    <citation type="submission" date="2025-09" db="UniProtKB">
        <authorList>
            <consortium name="Ensembl"/>
        </authorList>
    </citation>
    <scope>IDENTIFICATION</scope>
</reference>
<accession>A0A8C5Y3R2</accession>
<dbReference type="Gene3D" id="1.10.238.10">
    <property type="entry name" value="EF-hand"/>
    <property type="match status" value="1"/>
</dbReference>
<dbReference type="GO" id="GO:0005737">
    <property type="term" value="C:cytoplasm"/>
    <property type="evidence" value="ECO:0007669"/>
    <property type="project" value="TreeGrafter"/>
</dbReference>
<dbReference type="EMBL" id="ABDC03003242">
    <property type="status" value="NOT_ANNOTATED_CDS"/>
    <property type="molecule type" value="Genomic_DNA"/>
</dbReference>
<dbReference type="PANTHER" id="PTHR11639:SF67">
    <property type="entry name" value="PROTEIN S100-A7-LIKE 2"/>
    <property type="match status" value="1"/>
</dbReference>
<name>A0A8C5Y3R2_MICMU</name>
<dbReference type="CDD" id="cd00213">
    <property type="entry name" value="S-100"/>
    <property type="match status" value="1"/>
</dbReference>
<sequence>SMPSEGWALKAKMGSTQAEKSMMDLVDLFHKYTGSDDTIDEPGLQKLMKENFPNFLKACEKKGIHYLDDVFKKKHKNEDGKMDFSEFLSLMGGIADDVHKQSHGAEPCSGGDQ</sequence>
<proteinExistence type="predicted"/>
<dbReference type="InterPro" id="IPR034325">
    <property type="entry name" value="S-100_dom"/>
</dbReference>
<dbReference type="SMART" id="SM01394">
    <property type="entry name" value="S_100"/>
    <property type="match status" value="1"/>
</dbReference>
<evidence type="ECO:0000313" key="3">
    <source>
        <dbReference type="Proteomes" id="UP000694394"/>
    </source>
</evidence>
<dbReference type="PANTHER" id="PTHR11639">
    <property type="entry name" value="S100 CALCIUM-BINDING PROTEIN"/>
    <property type="match status" value="1"/>
</dbReference>
<dbReference type="GO" id="GO:0048306">
    <property type="term" value="F:calcium-dependent protein binding"/>
    <property type="evidence" value="ECO:0007669"/>
    <property type="project" value="TreeGrafter"/>
</dbReference>
<dbReference type="GO" id="GO:0043542">
    <property type="term" value="P:endothelial cell migration"/>
    <property type="evidence" value="ECO:0007669"/>
    <property type="project" value="TreeGrafter"/>
</dbReference>